<feature type="signal peptide" evidence="1">
    <location>
        <begin position="1"/>
        <end position="21"/>
    </location>
</feature>
<name>A0A1W4XP05_AGRPL</name>
<evidence type="ECO:0000313" key="3">
    <source>
        <dbReference type="RefSeq" id="XP_018334125.1"/>
    </source>
</evidence>
<reference evidence="3" key="1">
    <citation type="submission" date="2025-08" db="UniProtKB">
        <authorList>
            <consortium name="RefSeq"/>
        </authorList>
    </citation>
    <scope>IDENTIFICATION</scope>
    <source>
        <tissue evidence="3">Entire body</tissue>
    </source>
</reference>
<proteinExistence type="predicted"/>
<keyword evidence="1" id="KW-0732">Signal</keyword>
<gene>
    <name evidence="3" type="primary">LOC108743157</name>
</gene>
<keyword evidence="2" id="KW-1185">Reference proteome</keyword>
<dbReference type="Proteomes" id="UP000192223">
    <property type="component" value="Unplaced"/>
</dbReference>
<evidence type="ECO:0000313" key="2">
    <source>
        <dbReference type="Proteomes" id="UP000192223"/>
    </source>
</evidence>
<dbReference type="KEGG" id="apln:108743157"/>
<dbReference type="RefSeq" id="XP_018334125.1">
    <property type="nucleotide sequence ID" value="XM_018478623.2"/>
</dbReference>
<dbReference type="GeneID" id="108743157"/>
<protein>
    <submittedName>
        <fullName evidence="3">Uncharacterized protein LOC108743157</fullName>
    </submittedName>
</protein>
<dbReference type="AlphaFoldDB" id="A0A1W4XP05"/>
<evidence type="ECO:0000256" key="1">
    <source>
        <dbReference type="SAM" id="SignalP"/>
    </source>
</evidence>
<feature type="chain" id="PRO_5010709877" evidence="1">
    <location>
        <begin position="22"/>
        <end position="116"/>
    </location>
</feature>
<accession>A0A1W4XP05</accession>
<organism evidence="2 3">
    <name type="scientific">Agrilus planipennis</name>
    <name type="common">Emerald ash borer</name>
    <name type="synonym">Agrilus marcopoli</name>
    <dbReference type="NCBI Taxonomy" id="224129"/>
    <lineage>
        <taxon>Eukaryota</taxon>
        <taxon>Metazoa</taxon>
        <taxon>Ecdysozoa</taxon>
        <taxon>Arthropoda</taxon>
        <taxon>Hexapoda</taxon>
        <taxon>Insecta</taxon>
        <taxon>Pterygota</taxon>
        <taxon>Neoptera</taxon>
        <taxon>Endopterygota</taxon>
        <taxon>Coleoptera</taxon>
        <taxon>Polyphaga</taxon>
        <taxon>Elateriformia</taxon>
        <taxon>Buprestoidea</taxon>
        <taxon>Buprestidae</taxon>
        <taxon>Agrilinae</taxon>
        <taxon>Agrilus</taxon>
    </lineage>
</organism>
<sequence length="116" mass="13079">MKFKTILELFLVIFIFAFVAGVESKATDEHILQKRSEPNLIQLAAKNQFQGITQDVVDILRSSIPRSIGININWDAIVNLIPHILAVIYYAFSSNWCLILTNLMVIVRTISNSCDA</sequence>
<dbReference type="InParanoid" id="A0A1W4XP05"/>